<keyword evidence="8" id="KW-1185">Reference proteome</keyword>
<evidence type="ECO:0000256" key="5">
    <source>
        <dbReference type="SAM" id="MobiDB-lite"/>
    </source>
</evidence>
<dbReference type="PANTHER" id="PTHR43788:SF8">
    <property type="entry name" value="DNA-BINDING PROTEIN SMUBP-2"/>
    <property type="match status" value="1"/>
</dbReference>
<evidence type="ECO:0000256" key="1">
    <source>
        <dbReference type="ARBA" id="ARBA00022741"/>
    </source>
</evidence>
<gene>
    <name evidence="7" type="ORF">BOTBODRAFT_224637</name>
</gene>
<dbReference type="InterPro" id="IPR027417">
    <property type="entry name" value="P-loop_NTPase"/>
</dbReference>
<dbReference type="Pfam" id="PF13087">
    <property type="entry name" value="AAA_12"/>
    <property type="match status" value="1"/>
</dbReference>
<dbReference type="CDD" id="cd18808">
    <property type="entry name" value="SF1_C_Upf1"/>
    <property type="match status" value="1"/>
</dbReference>
<evidence type="ECO:0000256" key="2">
    <source>
        <dbReference type="ARBA" id="ARBA00022801"/>
    </source>
</evidence>
<evidence type="ECO:0000313" key="7">
    <source>
        <dbReference type="EMBL" id="KDQ17077.1"/>
    </source>
</evidence>
<dbReference type="InParanoid" id="A0A067MYT9"/>
<evidence type="ECO:0000313" key="8">
    <source>
        <dbReference type="Proteomes" id="UP000027195"/>
    </source>
</evidence>
<name>A0A067MYT9_BOTB1</name>
<feature type="domain" description="DNA2/NAM7 helicase-like C-terminal" evidence="6">
    <location>
        <begin position="368"/>
        <end position="524"/>
    </location>
</feature>
<sequence>MDYLGQMQHTFHALENIKPRSFANDFAGVAITEEDGVTVENSRFRTKIRPGRQTTVVFKYDNGHEIEGRAVSTAGRDTNVKISRNVSALGPVRDIQVVGREDPTPADTARTKFLLGFLHGSLDIEESEFIRQIYFPTKDDKAVAQRNRSPPSRGALFGAIDPRLNNAQASAARALLSPDSHEMVLVQGPPGTGKTRTIAAVIKAWEAYSMPAWVVAQSNVGVKRIAETLLEHQCKFLLIVSKEFHFGWHEHLYLEMEEHVIRTDELPEDLVAMERLLSDNLVILCTIDTLSNPTLHERHVFDLIPVERIVIDEASQIYVGAYVHILHSFRRTLQKICWFGDPKQLPPYGKESIDGLLSIFEVKHLRPGVYFLDTQYRMPEKIGNFISHNVYDSKLKSVHTIKDHSCVAFVDVDTGHEIQQGRSWANQAEIQVLVHLVGSYYRHADFCVITPYDAQRATIESTFKANNLPWEDRIFNVDSFQGNEAPIVLISIVRTTAAGFLKLMNRVNVMLTRCKTAMVILSSRRFLRETNASNTLIGLLAEEWEMHQPHTWIDWRRVAQGSVNLPGRLAPKPISAPTPVVVPRVQPSDVKQITKLLQSNLMIAPAPPRPPPVQVEGAAFPALASARSTKPRVALGVWSDPRGMGRVKGTALEQGHKEEHTIRNNATGSRGKKKAAK</sequence>
<dbReference type="Proteomes" id="UP000027195">
    <property type="component" value="Unassembled WGS sequence"/>
</dbReference>
<reference evidence="8" key="1">
    <citation type="journal article" date="2014" name="Proc. Natl. Acad. Sci. U.S.A.">
        <title>Extensive sampling of basidiomycete genomes demonstrates inadequacy of the white-rot/brown-rot paradigm for wood decay fungi.</title>
        <authorList>
            <person name="Riley R."/>
            <person name="Salamov A.A."/>
            <person name="Brown D.W."/>
            <person name="Nagy L.G."/>
            <person name="Floudas D."/>
            <person name="Held B.W."/>
            <person name="Levasseur A."/>
            <person name="Lombard V."/>
            <person name="Morin E."/>
            <person name="Otillar R."/>
            <person name="Lindquist E.A."/>
            <person name="Sun H."/>
            <person name="LaButti K.M."/>
            <person name="Schmutz J."/>
            <person name="Jabbour D."/>
            <person name="Luo H."/>
            <person name="Baker S.E."/>
            <person name="Pisabarro A.G."/>
            <person name="Walton J.D."/>
            <person name="Blanchette R.A."/>
            <person name="Henrissat B."/>
            <person name="Martin F."/>
            <person name="Cullen D."/>
            <person name="Hibbett D.S."/>
            <person name="Grigoriev I.V."/>
        </authorList>
    </citation>
    <scope>NUCLEOTIDE SEQUENCE [LARGE SCALE GENOMIC DNA]</scope>
    <source>
        <strain evidence="8">FD-172 SS1</strain>
    </source>
</reference>
<dbReference type="EMBL" id="KL198025">
    <property type="protein sequence ID" value="KDQ17077.1"/>
    <property type="molecule type" value="Genomic_DNA"/>
</dbReference>
<keyword evidence="4" id="KW-0067">ATP-binding</keyword>
<evidence type="ECO:0000256" key="4">
    <source>
        <dbReference type="ARBA" id="ARBA00022840"/>
    </source>
</evidence>
<evidence type="ECO:0000259" key="6">
    <source>
        <dbReference type="Pfam" id="PF13087"/>
    </source>
</evidence>
<organism evidence="7 8">
    <name type="scientific">Botryobasidium botryosum (strain FD-172 SS1)</name>
    <dbReference type="NCBI Taxonomy" id="930990"/>
    <lineage>
        <taxon>Eukaryota</taxon>
        <taxon>Fungi</taxon>
        <taxon>Dikarya</taxon>
        <taxon>Basidiomycota</taxon>
        <taxon>Agaricomycotina</taxon>
        <taxon>Agaricomycetes</taxon>
        <taxon>Cantharellales</taxon>
        <taxon>Botryobasidiaceae</taxon>
        <taxon>Botryobasidium</taxon>
    </lineage>
</organism>
<evidence type="ECO:0000256" key="3">
    <source>
        <dbReference type="ARBA" id="ARBA00022806"/>
    </source>
</evidence>
<accession>A0A067MYT9</accession>
<dbReference type="AlphaFoldDB" id="A0A067MYT9"/>
<keyword evidence="2" id="KW-0378">Hydrolase</keyword>
<dbReference type="Gene3D" id="3.40.50.300">
    <property type="entry name" value="P-loop containing nucleotide triphosphate hydrolases"/>
    <property type="match status" value="2"/>
</dbReference>
<dbReference type="GO" id="GO:0043139">
    <property type="term" value="F:5'-3' DNA helicase activity"/>
    <property type="evidence" value="ECO:0007669"/>
    <property type="project" value="TreeGrafter"/>
</dbReference>
<dbReference type="Pfam" id="PF13604">
    <property type="entry name" value="AAA_30"/>
    <property type="match status" value="1"/>
</dbReference>
<dbReference type="HOGENOM" id="CLU_010083_0_0_1"/>
<dbReference type="GO" id="GO:0005524">
    <property type="term" value="F:ATP binding"/>
    <property type="evidence" value="ECO:0007669"/>
    <property type="project" value="UniProtKB-KW"/>
</dbReference>
<dbReference type="SUPFAM" id="SSF52540">
    <property type="entry name" value="P-loop containing nucleoside triphosphate hydrolases"/>
    <property type="match status" value="1"/>
</dbReference>
<dbReference type="InterPro" id="IPR047187">
    <property type="entry name" value="SF1_C_Upf1"/>
</dbReference>
<dbReference type="InterPro" id="IPR041679">
    <property type="entry name" value="DNA2/NAM7-like_C"/>
</dbReference>
<dbReference type="PANTHER" id="PTHR43788">
    <property type="entry name" value="DNA2/NAM7 HELICASE FAMILY MEMBER"/>
    <property type="match status" value="1"/>
</dbReference>
<dbReference type="OrthoDB" id="6513042at2759"/>
<dbReference type="GO" id="GO:0016787">
    <property type="term" value="F:hydrolase activity"/>
    <property type="evidence" value="ECO:0007669"/>
    <property type="project" value="UniProtKB-KW"/>
</dbReference>
<protein>
    <recommendedName>
        <fullName evidence="6">DNA2/NAM7 helicase-like C-terminal domain-containing protein</fullName>
    </recommendedName>
</protein>
<feature type="region of interest" description="Disordered" evidence="5">
    <location>
        <begin position="639"/>
        <end position="677"/>
    </location>
</feature>
<keyword evidence="1" id="KW-0547">Nucleotide-binding</keyword>
<keyword evidence="3" id="KW-0347">Helicase</keyword>
<dbReference type="InterPro" id="IPR050534">
    <property type="entry name" value="Coronavir_polyprotein_1ab"/>
</dbReference>
<proteinExistence type="predicted"/>